<dbReference type="PROSITE" id="PS00028">
    <property type="entry name" value="ZINC_FINGER_C2H2_1"/>
    <property type="match status" value="1"/>
</dbReference>
<dbReference type="AlphaFoldDB" id="A0A3P8TBY3"/>
<reference evidence="3" key="2">
    <citation type="submission" date="2025-08" db="UniProtKB">
        <authorList>
            <consortium name="Ensembl"/>
        </authorList>
    </citation>
    <scope>IDENTIFICATION</scope>
</reference>
<proteinExistence type="predicted"/>
<evidence type="ECO:0000259" key="2">
    <source>
        <dbReference type="PROSITE" id="PS00028"/>
    </source>
</evidence>
<feature type="compositionally biased region" description="Basic residues" evidence="1">
    <location>
        <begin position="8"/>
        <end position="18"/>
    </location>
</feature>
<dbReference type="InterPro" id="IPR013087">
    <property type="entry name" value="Znf_C2H2_type"/>
</dbReference>
<keyword evidence="4" id="KW-1185">Reference proteome</keyword>
<name>A0A3P8TBY3_AMPPE</name>
<dbReference type="Gene3D" id="3.30.160.60">
    <property type="entry name" value="Classic Zinc Finger"/>
    <property type="match status" value="1"/>
</dbReference>
<sequence>MLIFSFQGRKRRNRNKKKPFSEENRGPVIEESALSVKELRSLRQTERRLNREEIFSLKKSHSNPGALYTCALCDVLLESVSDAYRHIRDKRHKKRARERQEQVMLTEILPPGPEQIGAVNAALQAVVQEHGMNDQDVEKRQCVVSVMQDLLLCVLPGKMS</sequence>
<dbReference type="Proteomes" id="UP000265080">
    <property type="component" value="Chromosome 5"/>
</dbReference>
<dbReference type="GO" id="GO:0016779">
    <property type="term" value="F:nucleotidyltransferase activity"/>
    <property type="evidence" value="ECO:0007669"/>
    <property type="project" value="InterPro"/>
</dbReference>
<reference evidence="3 4" key="1">
    <citation type="submission" date="2018-03" db="EMBL/GenBank/DDBJ databases">
        <title>Finding Nemo's genes: A chromosome-scale reference assembly of the genome of the orange clownfish Amphiprion percula.</title>
        <authorList>
            <person name="Lehmann R."/>
        </authorList>
    </citation>
    <scope>NUCLEOTIDE SEQUENCE</scope>
</reference>
<evidence type="ECO:0000313" key="3">
    <source>
        <dbReference type="Ensembl" id="ENSAPEP00000021007.1"/>
    </source>
</evidence>
<dbReference type="InterPro" id="IPR036236">
    <property type="entry name" value="Znf_C2H2_sf"/>
</dbReference>
<reference evidence="3" key="3">
    <citation type="submission" date="2025-09" db="UniProtKB">
        <authorList>
            <consortium name="Ensembl"/>
        </authorList>
    </citation>
    <scope>IDENTIFICATION</scope>
</reference>
<dbReference type="Pfam" id="PF19088">
    <property type="entry name" value="TUTase"/>
    <property type="match status" value="1"/>
</dbReference>
<feature type="region of interest" description="Disordered" evidence="1">
    <location>
        <begin position="1"/>
        <end position="26"/>
    </location>
</feature>
<dbReference type="STRING" id="161767.ENSAPEP00000021007"/>
<dbReference type="OMA" id="SIPHAFK"/>
<protein>
    <recommendedName>
        <fullName evidence="2">C2H2-type domain-containing protein</fullName>
    </recommendedName>
</protein>
<dbReference type="InterPro" id="IPR045100">
    <property type="entry name" value="TUT4/7_NTP_transf"/>
</dbReference>
<dbReference type="GeneTree" id="ENSGT00940000156859"/>
<feature type="domain" description="C2H2-type" evidence="2">
    <location>
        <begin position="70"/>
        <end position="92"/>
    </location>
</feature>
<accession>A0A3P8TBY3</accession>
<evidence type="ECO:0000313" key="4">
    <source>
        <dbReference type="Proteomes" id="UP000265080"/>
    </source>
</evidence>
<dbReference type="SUPFAM" id="SSF57667">
    <property type="entry name" value="beta-beta-alpha zinc fingers"/>
    <property type="match status" value="1"/>
</dbReference>
<dbReference type="Ensembl" id="ENSAPET00000021564.1">
    <property type="protein sequence ID" value="ENSAPEP00000021007.1"/>
    <property type="gene ID" value="ENSAPEG00000014995.1"/>
</dbReference>
<organism evidence="3 4">
    <name type="scientific">Amphiprion percula</name>
    <name type="common">Orange clownfish</name>
    <name type="synonym">Lutjanus percula</name>
    <dbReference type="NCBI Taxonomy" id="161767"/>
    <lineage>
        <taxon>Eukaryota</taxon>
        <taxon>Metazoa</taxon>
        <taxon>Chordata</taxon>
        <taxon>Craniata</taxon>
        <taxon>Vertebrata</taxon>
        <taxon>Euteleostomi</taxon>
        <taxon>Actinopterygii</taxon>
        <taxon>Neopterygii</taxon>
        <taxon>Teleostei</taxon>
        <taxon>Neoteleostei</taxon>
        <taxon>Acanthomorphata</taxon>
        <taxon>Ovalentaria</taxon>
        <taxon>Pomacentridae</taxon>
        <taxon>Amphiprion</taxon>
    </lineage>
</organism>
<evidence type="ECO:0000256" key="1">
    <source>
        <dbReference type="SAM" id="MobiDB-lite"/>
    </source>
</evidence>